<keyword evidence="3" id="KW-0687">Ribonucleoprotein</keyword>
<organism evidence="5">
    <name type="scientific">mine drainage metagenome</name>
    <dbReference type="NCBI Taxonomy" id="410659"/>
    <lineage>
        <taxon>unclassified sequences</taxon>
        <taxon>metagenomes</taxon>
        <taxon>ecological metagenomes</taxon>
    </lineage>
</organism>
<comment type="similarity">
    <text evidence="1">Belongs to the universal ribosomal protein uL24 family.</text>
</comment>
<dbReference type="GO" id="GO:1990904">
    <property type="term" value="C:ribonucleoprotein complex"/>
    <property type="evidence" value="ECO:0007669"/>
    <property type="project" value="UniProtKB-KW"/>
</dbReference>
<dbReference type="EMBL" id="AUZX01003137">
    <property type="protein sequence ID" value="EQD74731.1"/>
    <property type="molecule type" value="Genomic_DNA"/>
</dbReference>
<name>T1BPI7_9ZZZZ</name>
<dbReference type="GO" id="GO:0003723">
    <property type="term" value="F:RNA binding"/>
    <property type="evidence" value="ECO:0007669"/>
    <property type="project" value="InterPro"/>
</dbReference>
<evidence type="ECO:0000256" key="3">
    <source>
        <dbReference type="ARBA" id="ARBA00023274"/>
    </source>
</evidence>
<dbReference type="GO" id="GO:0006412">
    <property type="term" value="P:translation"/>
    <property type="evidence" value="ECO:0007669"/>
    <property type="project" value="InterPro"/>
</dbReference>
<dbReference type="InterPro" id="IPR003256">
    <property type="entry name" value="Ribosomal_uL24"/>
</dbReference>
<comment type="caution">
    <text evidence="5">The sequence shown here is derived from an EMBL/GenBank/DDBJ whole genome shotgun (WGS) entry which is preliminary data.</text>
</comment>
<keyword evidence="2 5" id="KW-0689">Ribosomal protein</keyword>
<evidence type="ECO:0000259" key="4">
    <source>
        <dbReference type="SMART" id="SM00739"/>
    </source>
</evidence>
<accession>T1BPI7</accession>
<evidence type="ECO:0000256" key="1">
    <source>
        <dbReference type="ARBA" id="ARBA00010618"/>
    </source>
</evidence>
<sequence length="101" mass="10941">MKIHKGDRVQVLAGKDRGKTGEVIRALPEQRKVIVAGVNIAKRHTRPTRATTQGGIIDKDMPMHVASVALICSACGPTRAGYRFDADGQKVRMCRKCGGDL</sequence>
<dbReference type="PROSITE" id="PS01108">
    <property type="entry name" value="RIBOSOMAL_L24"/>
    <property type="match status" value="1"/>
</dbReference>
<reference evidence="5" key="1">
    <citation type="submission" date="2013-08" db="EMBL/GenBank/DDBJ databases">
        <authorList>
            <person name="Mendez C."/>
            <person name="Richter M."/>
            <person name="Ferrer M."/>
            <person name="Sanchez J."/>
        </authorList>
    </citation>
    <scope>NUCLEOTIDE SEQUENCE</scope>
</reference>
<evidence type="ECO:0000313" key="5">
    <source>
        <dbReference type="EMBL" id="EQD74731.1"/>
    </source>
</evidence>
<dbReference type="SMART" id="SM00739">
    <property type="entry name" value="KOW"/>
    <property type="match status" value="1"/>
</dbReference>
<dbReference type="InterPro" id="IPR005825">
    <property type="entry name" value="Ribosomal_uL24_CS"/>
</dbReference>
<dbReference type="InterPro" id="IPR057264">
    <property type="entry name" value="Ribosomal_uL24_C"/>
</dbReference>
<dbReference type="InterPro" id="IPR008991">
    <property type="entry name" value="Translation_prot_SH3-like_sf"/>
</dbReference>
<dbReference type="SUPFAM" id="SSF50104">
    <property type="entry name" value="Translation proteins SH3-like domain"/>
    <property type="match status" value="1"/>
</dbReference>
<gene>
    <name evidence="5" type="ORF">B1A_04329</name>
</gene>
<reference evidence="5" key="2">
    <citation type="journal article" date="2014" name="ISME J.">
        <title>Microbial stratification in low pH oxic and suboxic macroscopic growths along an acid mine drainage.</title>
        <authorList>
            <person name="Mendez-Garcia C."/>
            <person name="Mesa V."/>
            <person name="Sprenger R.R."/>
            <person name="Richter M."/>
            <person name="Diez M.S."/>
            <person name="Solano J."/>
            <person name="Bargiela R."/>
            <person name="Golyshina O.V."/>
            <person name="Manteca A."/>
            <person name="Ramos J.L."/>
            <person name="Gallego J.R."/>
            <person name="Llorente I."/>
            <person name="Martins Dos Santos V.A."/>
            <person name="Jensen O.N."/>
            <person name="Pelaez A.I."/>
            <person name="Sanchez J."/>
            <person name="Ferrer M."/>
        </authorList>
    </citation>
    <scope>NUCLEOTIDE SEQUENCE</scope>
</reference>
<dbReference type="PANTHER" id="PTHR12903">
    <property type="entry name" value="MITOCHONDRIAL RIBOSOMAL PROTEIN L24"/>
    <property type="match status" value="1"/>
</dbReference>
<dbReference type="Pfam" id="PF00467">
    <property type="entry name" value="KOW"/>
    <property type="match status" value="1"/>
</dbReference>
<dbReference type="InterPro" id="IPR041988">
    <property type="entry name" value="Ribosomal_uL24_KOW"/>
</dbReference>
<dbReference type="Gene3D" id="2.30.30.30">
    <property type="match status" value="1"/>
</dbReference>
<proteinExistence type="inferred from homology"/>
<feature type="domain" description="KOW" evidence="4">
    <location>
        <begin position="2"/>
        <end position="29"/>
    </location>
</feature>
<dbReference type="Pfam" id="PF17136">
    <property type="entry name" value="ribosomal_L24"/>
    <property type="match status" value="1"/>
</dbReference>
<feature type="non-terminal residue" evidence="5">
    <location>
        <position position="101"/>
    </location>
</feature>
<evidence type="ECO:0000256" key="2">
    <source>
        <dbReference type="ARBA" id="ARBA00022980"/>
    </source>
</evidence>
<dbReference type="AlphaFoldDB" id="T1BPI7"/>
<protein>
    <submittedName>
        <fullName evidence="5">Ribosomal protein L24</fullName>
    </submittedName>
</protein>
<dbReference type="GO" id="GO:0003735">
    <property type="term" value="F:structural constituent of ribosome"/>
    <property type="evidence" value="ECO:0007669"/>
    <property type="project" value="InterPro"/>
</dbReference>
<dbReference type="NCBIfam" id="TIGR01079">
    <property type="entry name" value="rplX_bact"/>
    <property type="match status" value="1"/>
</dbReference>
<dbReference type="CDD" id="cd06089">
    <property type="entry name" value="KOW_RPL26"/>
    <property type="match status" value="1"/>
</dbReference>
<dbReference type="InterPro" id="IPR005824">
    <property type="entry name" value="KOW"/>
</dbReference>
<dbReference type="HAMAP" id="MF_01326_B">
    <property type="entry name" value="Ribosomal_uL24_B"/>
    <property type="match status" value="1"/>
</dbReference>
<dbReference type="InterPro" id="IPR014722">
    <property type="entry name" value="Rib_uL2_dom2"/>
</dbReference>
<dbReference type="GO" id="GO:0005840">
    <property type="term" value="C:ribosome"/>
    <property type="evidence" value="ECO:0007669"/>
    <property type="project" value="UniProtKB-KW"/>
</dbReference>